<dbReference type="InterPro" id="IPR001453">
    <property type="entry name" value="MoaB/Mog_dom"/>
</dbReference>
<dbReference type="InterPro" id="IPR036425">
    <property type="entry name" value="MoaB/Mog-like_dom_sf"/>
</dbReference>
<dbReference type="Proteomes" id="UP000019753">
    <property type="component" value="Unassembled WGS sequence"/>
</dbReference>
<comment type="pathway">
    <text evidence="1">Cofactor biosynthesis; molybdopterin biosynthesis.</text>
</comment>
<keyword evidence="6" id="KW-1185">Reference proteome</keyword>
<feature type="region of interest" description="Disordered" evidence="3">
    <location>
        <begin position="1"/>
        <end position="55"/>
    </location>
</feature>
<feature type="compositionally biased region" description="Basic and acidic residues" evidence="3">
    <location>
        <begin position="1"/>
        <end position="36"/>
    </location>
</feature>
<reference evidence="5 6" key="1">
    <citation type="submission" date="2014-01" db="EMBL/GenBank/DDBJ databases">
        <title>Actinotalea ferrariae CF5-4.</title>
        <authorList>
            <person name="Chen F."/>
            <person name="Li Y."/>
            <person name="Wang G."/>
        </authorList>
    </citation>
    <scope>NUCLEOTIDE SEQUENCE [LARGE SCALE GENOMIC DNA]</scope>
    <source>
        <strain evidence="5 6">CF5-4</strain>
    </source>
</reference>
<dbReference type="SUPFAM" id="SSF53218">
    <property type="entry name" value="Molybdenum cofactor biosynthesis proteins"/>
    <property type="match status" value="1"/>
</dbReference>
<dbReference type="CDD" id="cd00886">
    <property type="entry name" value="MogA_MoaB"/>
    <property type="match status" value="1"/>
</dbReference>
<proteinExistence type="predicted"/>
<feature type="domain" description="MoaB/Mog" evidence="4">
    <location>
        <begin position="59"/>
        <end position="202"/>
    </location>
</feature>
<keyword evidence="2" id="KW-0501">Molybdenum cofactor biosynthesis</keyword>
<evidence type="ECO:0000259" key="4">
    <source>
        <dbReference type="SMART" id="SM00852"/>
    </source>
</evidence>
<dbReference type="Gene3D" id="3.40.980.10">
    <property type="entry name" value="MoaB/Mog-like domain"/>
    <property type="match status" value="1"/>
</dbReference>
<dbReference type="InterPro" id="IPR051920">
    <property type="entry name" value="MPT_Adenylyltrnsfr/MoaC-Rel"/>
</dbReference>
<accession>A0A021VL23</accession>
<evidence type="ECO:0000256" key="2">
    <source>
        <dbReference type="ARBA" id="ARBA00023150"/>
    </source>
</evidence>
<feature type="compositionally biased region" description="Basic residues" evidence="3">
    <location>
        <begin position="37"/>
        <end position="47"/>
    </location>
</feature>
<dbReference type="GO" id="GO:0006777">
    <property type="term" value="P:Mo-molybdopterin cofactor biosynthetic process"/>
    <property type="evidence" value="ECO:0007669"/>
    <property type="project" value="UniProtKB-KW"/>
</dbReference>
<dbReference type="PANTHER" id="PTHR43764:SF1">
    <property type="entry name" value="MOLYBDOPTERIN MOLYBDOTRANSFERASE"/>
    <property type="match status" value="1"/>
</dbReference>
<sequence>MDEDQVDRAAHDRAAHDPPDPHDQQHRHDDAGPDRAGHHHDRHHHDRHGASDAGGVRVAVVVASDRCARGEAEDRSGARAAELLRAAGHHVAPVVIVPDGVASVAGAITAAVPTADVVLTSGGTGVGPRDATPEATRPLLERELPGLAEALRRHGEAHVATAVLSRGVAGVTASGALVVNLPGSTRGVEQGLDVLLPLLRHVVDQVRGADH</sequence>
<name>A0A021VL23_9CELL</name>
<dbReference type="Pfam" id="PF00994">
    <property type="entry name" value="MoCF_biosynth"/>
    <property type="match status" value="1"/>
</dbReference>
<dbReference type="EMBL" id="AXCW01000420">
    <property type="protein sequence ID" value="EYR61904.1"/>
    <property type="molecule type" value="Genomic_DNA"/>
</dbReference>
<evidence type="ECO:0000313" key="6">
    <source>
        <dbReference type="Proteomes" id="UP000019753"/>
    </source>
</evidence>
<comment type="caution">
    <text evidence="5">The sequence shown here is derived from an EMBL/GenBank/DDBJ whole genome shotgun (WGS) entry which is preliminary data.</text>
</comment>
<gene>
    <name evidence="5" type="ORF">N866_14510</name>
</gene>
<evidence type="ECO:0000256" key="3">
    <source>
        <dbReference type="SAM" id="MobiDB-lite"/>
    </source>
</evidence>
<evidence type="ECO:0000313" key="5">
    <source>
        <dbReference type="EMBL" id="EYR61904.1"/>
    </source>
</evidence>
<protein>
    <submittedName>
        <fullName evidence="5">Molybdopterin biosynthesis protein</fullName>
    </submittedName>
</protein>
<dbReference type="PANTHER" id="PTHR43764">
    <property type="entry name" value="MOLYBDENUM COFACTOR BIOSYNTHESIS"/>
    <property type="match status" value="1"/>
</dbReference>
<dbReference type="RefSeq" id="WP_342668454.1">
    <property type="nucleotide sequence ID" value="NZ_AXCW01000420.1"/>
</dbReference>
<evidence type="ECO:0000256" key="1">
    <source>
        <dbReference type="ARBA" id="ARBA00005046"/>
    </source>
</evidence>
<dbReference type="AlphaFoldDB" id="A0A021VL23"/>
<dbReference type="SMART" id="SM00852">
    <property type="entry name" value="MoCF_biosynth"/>
    <property type="match status" value="1"/>
</dbReference>
<organism evidence="5 6">
    <name type="scientific">Actinotalea ferrariae CF5-4</name>
    <dbReference type="NCBI Taxonomy" id="948458"/>
    <lineage>
        <taxon>Bacteria</taxon>
        <taxon>Bacillati</taxon>
        <taxon>Actinomycetota</taxon>
        <taxon>Actinomycetes</taxon>
        <taxon>Micrococcales</taxon>
        <taxon>Cellulomonadaceae</taxon>
        <taxon>Actinotalea</taxon>
    </lineage>
</organism>
<dbReference type="NCBIfam" id="TIGR00177">
    <property type="entry name" value="molyb_syn"/>
    <property type="match status" value="1"/>
</dbReference>